<feature type="non-terminal residue" evidence="2">
    <location>
        <position position="1"/>
    </location>
</feature>
<dbReference type="Proteomes" id="UP000485058">
    <property type="component" value="Unassembled WGS sequence"/>
</dbReference>
<dbReference type="AlphaFoldDB" id="A0A699ZK78"/>
<feature type="non-terminal residue" evidence="2">
    <location>
        <position position="83"/>
    </location>
</feature>
<keyword evidence="3" id="KW-1185">Reference proteome</keyword>
<accession>A0A699ZK78</accession>
<sequence>KQATRTLPKLTLRPEVLRLYLASSTWVLGTGLDLLGAVLMIAAFAQAPVSVVQPVSAVGLERLRPAEWLSACIAFAGVLGLGV</sequence>
<keyword evidence="1" id="KW-1133">Transmembrane helix</keyword>
<evidence type="ECO:0000313" key="3">
    <source>
        <dbReference type="Proteomes" id="UP000485058"/>
    </source>
</evidence>
<organism evidence="2 3">
    <name type="scientific">Haematococcus lacustris</name>
    <name type="common">Green alga</name>
    <name type="synonym">Haematococcus pluvialis</name>
    <dbReference type="NCBI Taxonomy" id="44745"/>
    <lineage>
        <taxon>Eukaryota</taxon>
        <taxon>Viridiplantae</taxon>
        <taxon>Chlorophyta</taxon>
        <taxon>core chlorophytes</taxon>
        <taxon>Chlorophyceae</taxon>
        <taxon>CS clade</taxon>
        <taxon>Chlamydomonadales</taxon>
        <taxon>Haematococcaceae</taxon>
        <taxon>Haematococcus</taxon>
    </lineage>
</organism>
<reference evidence="2 3" key="1">
    <citation type="submission" date="2020-02" db="EMBL/GenBank/DDBJ databases">
        <title>Draft genome sequence of Haematococcus lacustris strain NIES-144.</title>
        <authorList>
            <person name="Morimoto D."/>
            <person name="Nakagawa S."/>
            <person name="Yoshida T."/>
            <person name="Sawayama S."/>
        </authorList>
    </citation>
    <scope>NUCLEOTIDE SEQUENCE [LARGE SCALE GENOMIC DNA]</scope>
    <source>
        <strain evidence="2 3">NIES-144</strain>
    </source>
</reference>
<proteinExistence type="predicted"/>
<name>A0A699ZK78_HAELA</name>
<dbReference type="EMBL" id="BLLF01002180">
    <property type="protein sequence ID" value="GFH23043.1"/>
    <property type="molecule type" value="Genomic_DNA"/>
</dbReference>
<evidence type="ECO:0000256" key="1">
    <source>
        <dbReference type="SAM" id="Phobius"/>
    </source>
</evidence>
<keyword evidence="1" id="KW-0472">Membrane</keyword>
<evidence type="ECO:0000313" key="2">
    <source>
        <dbReference type="EMBL" id="GFH23043.1"/>
    </source>
</evidence>
<protein>
    <submittedName>
        <fullName evidence="2">Probable magnesium transporter</fullName>
    </submittedName>
</protein>
<feature type="transmembrane region" description="Helical" evidence="1">
    <location>
        <begin position="20"/>
        <end position="45"/>
    </location>
</feature>
<comment type="caution">
    <text evidence="2">The sequence shown here is derived from an EMBL/GenBank/DDBJ whole genome shotgun (WGS) entry which is preliminary data.</text>
</comment>
<gene>
    <name evidence="2" type="ORF">HaLaN_20592</name>
</gene>
<keyword evidence="1" id="KW-0812">Transmembrane</keyword>